<dbReference type="PIRSF" id="PIRSF000343">
    <property type="entry name" value="Haem_Oase"/>
    <property type="match status" value="1"/>
</dbReference>
<dbReference type="OrthoDB" id="652091at2759"/>
<dbReference type="AlphaFoldDB" id="A0A1E4RSL2"/>
<dbReference type="SUPFAM" id="SSF48613">
    <property type="entry name" value="Heme oxygenase-like"/>
    <property type="match status" value="1"/>
</dbReference>
<gene>
    <name evidence="6" type="ORF">HYPBUDRAFT_103066</name>
</gene>
<keyword evidence="5" id="KW-0812">Transmembrane</keyword>
<dbReference type="PANTHER" id="PTHR10720:SF0">
    <property type="entry name" value="HEME OXYGENASE"/>
    <property type="match status" value="1"/>
</dbReference>
<organism evidence="6 7">
    <name type="scientific">Hyphopichia burtonii NRRL Y-1933</name>
    <dbReference type="NCBI Taxonomy" id="984485"/>
    <lineage>
        <taxon>Eukaryota</taxon>
        <taxon>Fungi</taxon>
        <taxon>Dikarya</taxon>
        <taxon>Ascomycota</taxon>
        <taxon>Saccharomycotina</taxon>
        <taxon>Pichiomycetes</taxon>
        <taxon>Debaryomycetaceae</taxon>
        <taxon>Hyphopichia</taxon>
    </lineage>
</organism>
<evidence type="ECO:0000313" key="6">
    <source>
        <dbReference type="EMBL" id="ODV70257.1"/>
    </source>
</evidence>
<dbReference type="InterPro" id="IPR016053">
    <property type="entry name" value="Haem_Oase-like"/>
</dbReference>
<reference evidence="7" key="1">
    <citation type="submission" date="2016-05" db="EMBL/GenBank/DDBJ databases">
        <title>Comparative genomics of biotechnologically important yeasts.</title>
        <authorList>
            <consortium name="DOE Joint Genome Institute"/>
            <person name="Riley R."/>
            <person name="Haridas S."/>
            <person name="Wolfe K.H."/>
            <person name="Lopes M.R."/>
            <person name="Hittinger C.T."/>
            <person name="Goker M."/>
            <person name="Salamov A."/>
            <person name="Wisecaver J."/>
            <person name="Long T.M."/>
            <person name="Aerts A.L."/>
            <person name="Barry K."/>
            <person name="Choi C."/>
            <person name="Clum A."/>
            <person name="Coughlan A.Y."/>
            <person name="Deshpande S."/>
            <person name="Douglass A.P."/>
            <person name="Hanson S.J."/>
            <person name="Klenk H.-P."/>
            <person name="Labutti K."/>
            <person name="Lapidus A."/>
            <person name="Lindquist E."/>
            <person name="Lipzen A."/>
            <person name="Meier-Kolthoff J.P."/>
            <person name="Ohm R.A."/>
            <person name="Otillar R.P."/>
            <person name="Pangilinan J."/>
            <person name="Peng Y."/>
            <person name="Rokas A."/>
            <person name="Rosa C.A."/>
            <person name="Scheuner C."/>
            <person name="Sibirny A.A."/>
            <person name="Slot J.C."/>
            <person name="Stielow J.B."/>
            <person name="Sun H."/>
            <person name="Kurtzman C.P."/>
            <person name="Blackwell M."/>
            <person name="Grigoriev I.V."/>
            <person name="Jeffries T.W."/>
        </authorList>
    </citation>
    <scope>NUCLEOTIDE SEQUENCE [LARGE SCALE GENOMIC DNA]</scope>
    <source>
        <strain evidence="7">NRRL Y-1933</strain>
    </source>
</reference>
<dbReference type="GO" id="GO:0006879">
    <property type="term" value="P:intracellular iron ion homeostasis"/>
    <property type="evidence" value="ECO:0007669"/>
    <property type="project" value="EnsemblFungi"/>
</dbReference>
<evidence type="ECO:0000256" key="1">
    <source>
        <dbReference type="ARBA" id="ARBA00022617"/>
    </source>
</evidence>
<dbReference type="STRING" id="984485.A0A1E4RSL2"/>
<proteinExistence type="predicted"/>
<dbReference type="GO" id="GO:0005783">
    <property type="term" value="C:endoplasmic reticulum"/>
    <property type="evidence" value="ECO:0007669"/>
    <property type="project" value="EnsemblFungi"/>
</dbReference>
<dbReference type="InterPro" id="IPR002051">
    <property type="entry name" value="Haem_Oase"/>
</dbReference>
<dbReference type="GO" id="GO:0006788">
    <property type="term" value="P:heme oxidation"/>
    <property type="evidence" value="ECO:0007669"/>
    <property type="project" value="InterPro"/>
</dbReference>
<evidence type="ECO:0000313" key="7">
    <source>
        <dbReference type="Proteomes" id="UP000095085"/>
    </source>
</evidence>
<dbReference type="GO" id="GO:0006979">
    <property type="term" value="P:response to oxidative stress"/>
    <property type="evidence" value="ECO:0007669"/>
    <property type="project" value="EnsemblFungi"/>
</dbReference>
<protein>
    <submittedName>
        <fullName evidence="6">Heme oxygenase</fullName>
    </submittedName>
</protein>
<dbReference type="EMBL" id="KV454538">
    <property type="protein sequence ID" value="ODV70257.1"/>
    <property type="molecule type" value="Genomic_DNA"/>
</dbReference>
<keyword evidence="5" id="KW-0472">Membrane</keyword>
<dbReference type="InterPro" id="IPR016084">
    <property type="entry name" value="Haem_Oase-like_multi-hlx"/>
</dbReference>
<dbReference type="CDD" id="cd19165">
    <property type="entry name" value="HemeO"/>
    <property type="match status" value="1"/>
</dbReference>
<keyword evidence="1" id="KW-0349">Heme</keyword>
<dbReference type="Proteomes" id="UP000095085">
    <property type="component" value="Unassembled WGS sequence"/>
</dbReference>
<evidence type="ECO:0000256" key="3">
    <source>
        <dbReference type="ARBA" id="ARBA00023004"/>
    </source>
</evidence>
<dbReference type="GO" id="GO:0004392">
    <property type="term" value="F:heme oxygenase (decyclizing) activity"/>
    <property type="evidence" value="ECO:0007669"/>
    <property type="project" value="EnsemblFungi"/>
</dbReference>
<dbReference type="Pfam" id="PF01126">
    <property type="entry name" value="Heme_oxygenase"/>
    <property type="match status" value="1"/>
</dbReference>
<dbReference type="GO" id="GO:0005640">
    <property type="term" value="C:nuclear outer membrane"/>
    <property type="evidence" value="ECO:0007669"/>
    <property type="project" value="EnsemblFungi"/>
</dbReference>
<evidence type="ECO:0000256" key="2">
    <source>
        <dbReference type="ARBA" id="ARBA00022723"/>
    </source>
</evidence>
<dbReference type="RefSeq" id="XP_020079324.1">
    <property type="nucleotide sequence ID" value="XM_020218240.1"/>
</dbReference>
<dbReference type="GeneID" id="30992790"/>
<dbReference type="GO" id="GO:0042167">
    <property type="term" value="P:heme catabolic process"/>
    <property type="evidence" value="ECO:0007669"/>
    <property type="project" value="EnsemblFungi"/>
</dbReference>
<dbReference type="PANTHER" id="PTHR10720">
    <property type="entry name" value="HEME OXYGENASE"/>
    <property type="match status" value="1"/>
</dbReference>
<dbReference type="GO" id="GO:0046872">
    <property type="term" value="F:metal ion binding"/>
    <property type="evidence" value="ECO:0007669"/>
    <property type="project" value="UniProtKB-KW"/>
</dbReference>
<keyword evidence="7" id="KW-1185">Reference proteome</keyword>
<keyword evidence="5" id="KW-1133">Transmembrane helix</keyword>
<dbReference type="Gene3D" id="1.20.910.10">
    <property type="entry name" value="Heme oxygenase-like"/>
    <property type="match status" value="1"/>
</dbReference>
<feature type="transmembrane region" description="Helical" evidence="5">
    <location>
        <begin position="269"/>
        <end position="286"/>
    </location>
</feature>
<sequence>MTTIQTGATTKLNQHEIIPAKNDVGALANRINTQTKGQHDKINKAIVLKLALALRDARIYRQGLQSFYHVFASIEEVLFDQFEKNPNGKYTSMLKQVWKPEMARAERARTDLLFYYDDNKSKFMNPKMSEQINFANHIKEKCNEKPYLLLAYLHVMYLALFAGGRIMRSSISKATGLFPQKDNLKHEEIIKLGANFFCFDVTDEDSFRLLYKRDYELATRNFLTEDQKQEIIKESIYIFEQNYKCVKELEKHNLELLTKKWSYIAATKGYYAAVVLLVVFFIYYLQKMLSAWV</sequence>
<feature type="binding site" description="axial binding residue" evidence="4">
    <location>
        <position position="39"/>
    </location>
    <ligand>
        <name>heme b</name>
        <dbReference type="ChEBI" id="CHEBI:60344"/>
    </ligand>
    <ligandPart>
        <name>Fe</name>
        <dbReference type="ChEBI" id="CHEBI:18248"/>
    </ligandPart>
</feature>
<feature type="transmembrane region" description="Helical" evidence="5">
    <location>
        <begin position="147"/>
        <end position="167"/>
    </location>
</feature>
<accession>A0A1E4RSL2</accession>
<keyword evidence="3 4" id="KW-0408">Iron</keyword>
<name>A0A1E4RSL2_9ASCO</name>
<keyword evidence="2 4" id="KW-0479">Metal-binding</keyword>
<evidence type="ECO:0000256" key="4">
    <source>
        <dbReference type="PIRSR" id="PIRSR000343-2"/>
    </source>
</evidence>
<evidence type="ECO:0000256" key="5">
    <source>
        <dbReference type="SAM" id="Phobius"/>
    </source>
</evidence>